<name>A0A8J3BBG5_9BACI</name>
<gene>
    <name evidence="1" type="primary">ynbB</name>
    <name evidence="1" type="ORF">GCM10007043_06620</name>
</gene>
<keyword evidence="2" id="KW-1185">Reference proteome</keyword>
<comment type="caution">
    <text evidence="1">The sequence shown here is derived from an EMBL/GenBank/DDBJ whole genome shotgun (WGS) entry which is preliminary data.</text>
</comment>
<dbReference type="Gene3D" id="3.40.640.10">
    <property type="entry name" value="Type I PLP-dependent aspartate aminotransferase-like (Major domain)"/>
    <property type="match status" value="1"/>
</dbReference>
<dbReference type="EMBL" id="BMOF01000008">
    <property type="protein sequence ID" value="GGJ95464.1"/>
    <property type="molecule type" value="Genomic_DNA"/>
</dbReference>
<evidence type="ECO:0008006" key="3">
    <source>
        <dbReference type="Google" id="ProtNLM"/>
    </source>
</evidence>
<dbReference type="PANTHER" id="PTHR46658:SF1">
    <property type="entry name" value="CYS OR MET METABOLISM PYRIDOXAL-PHOSPHATE-DEPENDENT ENZYME"/>
    <property type="match status" value="1"/>
</dbReference>
<dbReference type="InterPro" id="IPR015421">
    <property type="entry name" value="PyrdxlP-dep_Trfase_major"/>
</dbReference>
<dbReference type="InterPro" id="IPR015424">
    <property type="entry name" value="PyrdxlP-dep_Trfase"/>
</dbReference>
<dbReference type="PANTHER" id="PTHR46658">
    <property type="entry name" value="CYS OR MET METABOLISM PYRIDOXAL-PHOSPHATE-DEPENDENT ENZYME"/>
    <property type="match status" value="1"/>
</dbReference>
<organism evidence="1 2">
    <name type="scientific">Calditerricola satsumensis</name>
    <dbReference type="NCBI Taxonomy" id="373054"/>
    <lineage>
        <taxon>Bacteria</taxon>
        <taxon>Bacillati</taxon>
        <taxon>Bacillota</taxon>
        <taxon>Bacilli</taxon>
        <taxon>Bacillales</taxon>
        <taxon>Bacillaceae</taxon>
        <taxon>Calditerricola</taxon>
    </lineage>
</organism>
<dbReference type="Pfam" id="PF06838">
    <property type="entry name" value="Met_gamma_lyase"/>
    <property type="match status" value="1"/>
</dbReference>
<dbReference type="AlphaFoldDB" id="A0A8J3BBG5"/>
<evidence type="ECO:0000313" key="2">
    <source>
        <dbReference type="Proteomes" id="UP000637720"/>
    </source>
</evidence>
<evidence type="ECO:0000313" key="1">
    <source>
        <dbReference type="EMBL" id="GGJ95464.1"/>
    </source>
</evidence>
<dbReference type="Proteomes" id="UP000637720">
    <property type="component" value="Unassembled WGS sequence"/>
</dbReference>
<reference evidence="1" key="1">
    <citation type="journal article" date="2014" name="Int. J. Syst. Evol. Microbiol.">
        <title>Complete genome sequence of Corynebacterium casei LMG S-19264T (=DSM 44701T), isolated from a smear-ripened cheese.</title>
        <authorList>
            <consortium name="US DOE Joint Genome Institute (JGI-PGF)"/>
            <person name="Walter F."/>
            <person name="Albersmeier A."/>
            <person name="Kalinowski J."/>
            <person name="Ruckert C."/>
        </authorList>
    </citation>
    <scope>NUCLEOTIDE SEQUENCE</scope>
    <source>
        <strain evidence="1">JCM 14719</strain>
    </source>
</reference>
<dbReference type="Gene3D" id="3.90.1150.60">
    <property type="entry name" value="Methioning gamme-lyase, C-terminal domain"/>
    <property type="match status" value="1"/>
</dbReference>
<sequence>MADARQTDRHAFDLYETLRHGSFLRALAACVEAQIAPRLREIERIVERNQWKVLEAFRACGVSDYHFAPSTGYGLDDRGRDTLEAVYARTFRAEAALVRPQIVSGTHAIALVLFGLLRPGDELVYITGRPYDTLEEVIGVRGERAGSLRDYGVGYRAVPLGPDGWIDEAAVREALTPRTKVVAIQRSCGYDDRPSFSVDAIGEMVRFVKSLRPDVLVFVDNCYGEFTETREPTEVGVDILAGSLIKNPGGGLAKTGGYVVGRAELVEQAAARLTAPGIAREVGATLGATFDFYLGFFLAPHVVGEALKGAVFAAALLERLGFRTRPRWDEPRTDLIQRIVFGAPEPLIAFAQGVQQASPVDAHVVPQPSPMPGYADPVIMAAGTFIQGASMELTFDGPVRPPYVGYLQGGLTYAHVKVGVLTAVDKLLADGFLTPPTEGSNLTLQRENRHNIP</sequence>
<dbReference type="SUPFAM" id="SSF53383">
    <property type="entry name" value="PLP-dependent transferases"/>
    <property type="match status" value="1"/>
</dbReference>
<accession>A0A8J3BBG5</accession>
<proteinExistence type="predicted"/>
<dbReference type="InterPro" id="IPR009651">
    <property type="entry name" value="Met_g_lyase_put"/>
</dbReference>
<reference evidence="1" key="2">
    <citation type="submission" date="2020-09" db="EMBL/GenBank/DDBJ databases">
        <authorList>
            <person name="Sun Q."/>
            <person name="Ohkuma M."/>
        </authorList>
    </citation>
    <scope>NUCLEOTIDE SEQUENCE</scope>
    <source>
        <strain evidence="1">JCM 14719</strain>
    </source>
</reference>
<protein>
    <recommendedName>
        <fullName evidence="3">Aluminum resistance family protein</fullName>
    </recommendedName>
</protein>